<dbReference type="InterPro" id="IPR036390">
    <property type="entry name" value="WH_DNA-bd_sf"/>
</dbReference>
<dbReference type="Gene3D" id="3.30.420.40">
    <property type="match status" value="2"/>
</dbReference>
<dbReference type="AlphaFoldDB" id="A0A0R1RFI1"/>
<dbReference type="SUPFAM" id="SSF46785">
    <property type="entry name" value="Winged helix' DNA-binding domain"/>
    <property type="match status" value="1"/>
</dbReference>
<name>A0A0R1RFI1_9LACO</name>
<accession>A0A0R1RFI1</accession>
<protein>
    <submittedName>
        <fullName evidence="4">Transcriptional regulator sugar kinase, xylose operon regulator</fullName>
    </submittedName>
</protein>
<dbReference type="InterPro" id="IPR000600">
    <property type="entry name" value="ROK"/>
</dbReference>
<dbReference type="KEGG" id="lol:LACOL_1698"/>
<comment type="similarity">
    <text evidence="2">Belongs to the ROK (NagC/XylR) family.</text>
</comment>
<dbReference type="InterPro" id="IPR043129">
    <property type="entry name" value="ATPase_NBD"/>
</dbReference>
<dbReference type="InterPro" id="IPR036388">
    <property type="entry name" value="WH-like_DNA-bd_sf"/>
</dbReference>
<dbReference type="GO" id="GO:0042732">
    <property type="term" value="P:D-xylose metabolic process"/>
    <property type="evidence" value="ECO:0007669"/>
    <property type="project" value="UniProtKB-KW"/>
</dbReference>
<keyword evidence="4" id="KW-0808">Transferase</keyword>
<comment type="caution">
    <text evidence="4">The sequence shown here is derived from an EMBL/GenBank/DDBJ whole genome shotgun (WGS) entry which is preliminary data.</text>
</comment>
<reference evidence="4 5" key="1">
    <citation type="journal article" date="2015" name="Genome Announc.">
        <title>Expanding the biotechnology potential of lactobacilli through comparative genomics of 213 strains and associated genera.</title>
        <authorList>
            <person name="Sun Z."/>
            <person name="Harris H.M."/>
            <person name="McCann A."/>
            <person name="Guo C."/>
            <person name="Argimon S."/>
            <person name="Zhang W."/>
            <person name="Yang X."/>
            <person name="Jeffery I.B."/>
            <person name="Cooney J.C."/>
            <person name="Kagawa T.F."/>
            <person name="Liu W."/>
            <person name="Song Y."/>
            <person name="Salvetti E."/>
            <person name="Wrobel A."/>
            <person name="Rasinkangas P."/>
            <person name="Parkhill J."/>
            <person name="Rea M.C."/>
            <person name="O'Sullivan O."/>
            <person name="Ritari J."/>
            <person name="Douillard F.P."/>
            <person name="Paul Ross R."/>
            <person name="Yang R."/>
            <person name="Briner A.E."/>
            <person name="Felis G.E."/>
            <person name="de Vos W.M."/>
            <person name="Barrangou R."/>
            <person name="Klaenhammer T.R."/>
            <person name="Caufield P.W."/>
            <person name="Cui Y."/>
            <person name="Zhang H."/>
            <person name="O'Toole P.W."/>
        </authorList>
    </citation>
    <scope>NUCLEOTIDE SEQUENCE [LARGE SCALE GENOMIC DNA]</scope>
    <source>
        <strain evidence="4 5">DSM 15707</strain>
    </source>
</reference>
<dbReference type="PANTHER" id="PTHR18964">
    <property type="entry name" value="ROK (REPRESSOR, ORF, KINASE) FAMILY"/>
    <property type="match status" value="1"/>
</dbReference>
<evidence type="ECO:0000256" key="3">
    <source>
        <dbReference type="ARBA" id="ARBA00022629"/>
    </source>
</evidence>
<keyword evidence="3" id="KW-0859">Xylose metabolism</keyword>
<dbReference type="Pfam" id="PF00480">
    <property type="entry name" value="ROK"/>
    <property type="match status" value="1"/>
</dbReference>
<evidence type="ECO:0000313" key="5">
    <source>
        <dbReference type="Proteomes" id="UP000051697"/>
    </source>
</evidence>
<evidence type="ECO:0000256" key="1">
    <source>
        <dbReference type="ARBA" id="ARBA00002486"/>
    </source>
</evidence>
<proteinExistence type="inferred from homology"/>
<gene>
    <name evidence="4" type="ORF">FC70_GL001329</name>
</gene>
<evidence type="ECO:0000256" key="2">
    <source>
        <dbReference type="ARBA" id="ARBA00006479"/>
    </source>
</evidence>
<organism evidence="4 5">
    <name type="scientific">Paucilactobacillus oligofermentans DSM 15707 = LMG 22743</name>
    <dbReference type="NCBI Taxonomy" id="1423778"/>
    <lineage>
        <taxon>Bacteria</taxon>
        <taxon>Bacillati</taxon>
        <taxon>Bacillota</taxon>
        <taxon>Bacilli</taxon>
        <taxon>Lactobacillales</taxon>
        <taxon>Lactobacillaceae</taxon>
        <taxon>Paucilactobacillus</taxon>
    </lineage>
</organism>
<dbReference type="Gene3D" id="1.10.10.10">
    <property type="entry name" value="Winged helix-like DNA-binding domain superfamily/Winged helix DNA-binding domain"/>
    <property type="match status" value="1"/>
</dbReference>
<dbReference type="GO" id="GO:0016301">
    <property type="term" value="F:kinase activity"/>
    <property type="evidence" value="ECO:0007669"/>
    <property type="project" value="UniProtKB-KW"/>
</dbReference>
<keyword evidence="3" id="KW-0119">Carbohydrate metabolism</keyword>
<comment type="function">
    <text evidence="1">Transcriptional repressor of xylose-utilizing enzymes.</text>
</comment>
<dbReference type="RefSeq" id="WP_057890251.1">
    <property type="nucleotide sequence ID" value="NZ_AZFE01000031.1"/>
</dbReference>
<keyword evidence="4" id="KW-0418">Kinase</keyword>
<dbReference type="OrthoDB" id="9796533at2"/>
<dbReference type="PATRIC" id="fig|1423778.4.peg.1364"/>
<dbReference type="Proteomes" id="UP000051697">
    <property type="component" value="Unassembled WGS sequence"/>
</dbReference>
<dbReference type="STRING" id="1423778.FC70_GL001329"/>
<evidence type="ECO:0000313" key="4">
    <source>
        <dbReference type="EMBL" id="KRL55725.1"/>
    </source>
</evidence>
<keyword evidence="5" id="KW-1185">Reference proteome</keyword>
<dbReference type="PANTHER" id="PTHR18964:SF149">
    <property type="entry name" value="BIFUNCTIONAL UDP-N-ACETYLGLUCOSAMINE 2-EPIMERASE_N-ACETYLMANNOSAMINE KINASE"/>
    <property type="match status" value="1"/>
</dbReference>
<dbReference type="SUPFAM" id="SSF53067">
    <property type="entry name" value="Actin-like ATPase domain"/>
    <property type="match status" value="2"/>
</dbReference>
<dbReference type="EMBL" id="AZFE01000031">
    <property type="protein sequence ID" value="KRL55725.1"/>
    <property type="molecule type" value="Genomic_DNA"/>
</dbReference>
<sequence>MVIKKDTMKNANNRSVFQTIINKGPISRNEVSQELGLNKVTVSNIINDLMKDNFISSIGEGQSTTSGGRRPELVQLNAKFGFVANFSVTDDQIETMANKFDGRTLEYTVNKVNATTLEELFENISDNLAELPDFETENGLCGISIAIPGYVYRGNIIDSPFESAGNFNLQNALQEKFDVPVVIENASNLSAIFEQDFSQQELVNIVSLTIGKHIGAGILINRQLYKGYFGRAGDVGHMIFKEDRENVPLSQLKPIEDEWSEQRVKEKLQAVLGKKFTLKDMALAYSQQNPEVSQILDDFCYHISLIVNHLIIAFDPQMIFFNSKIINELPDLLRIIQLNLSNMSLVPPLVFSKDVHFATLLGGCSLVIHNILDMEQIRLILHH</sequence>